<reference evidence="2" key="3">
    <citation type="submission" date="2020-12" db="UniProtKB">
        <authorList>
            <consortium name="EnsemblPlants"/>
        </authorList>
    </citation>
    <scope>IDENTIFICATION</scope>
</reference>
<accession>A0A2K1IQE8</accession>
<evidence type="ECO:0000313" key="1">
    <source>
        <dbReference type="EMBL" id="PNR31504.1"/>
    </source>
</evidence>
<sequence length="112" mass="12643">MNKPCELITFNNSFGFAQAPSCLHAHQLLSHSVYVKLESQLYLFTSLDKLLLWNAFSKSCLREGKIAHHIVYLRVQLRFQQDVVQGVGVQHASVARNLTESSLDVVGDRLCL</sequence>
<gene>
    <name evidence="1" type="ORF">PHYPA_025625</name>
</gene>
<proteinExistence type="predicted"/>
<organism evidence="1">
    <name type="scientific">Physcomitrium patens</name>
    <name type="common">Spreading-leaved earth moss</name>
    <name type="synonym">Physcomitrella patens</name>
    <dbReference type="NCBI Taxonomy" id="3218"/>
    <lineage>
        <taxon>Eukaryota</taxon>
        <taxon>Viridiplantae</taxon>
        <taxon>Streptophyta</taxon>
        <taxon>Embryophyta</taxon>
        <taxon>Bryophyta</taxon>
        <taxon>Bryophytina</taxon>
        <taxon>Bryopsida</taxon>
        <taxon>Funariidae</taxon>
        <taxon>Funariales</taxon>
        <taxon>Funariaceae</taxon>
        <taxon>Physcomitrium</taxon>
    </lineage>
</organism>
<dbReference type="Gramene" id="Pp3c21_2069V3.1">
    <property type="protein sequence ID" value="PAC:32915604.CDS.1"/>
    <property type="gene ID" value="Pp3c21_2069"/>
</dbReference>
<dbReference type="EnsemblPlants" id="Pp3c21_2069V3.1">
    <property type="protein sequence ID" value="PAC:32915604.CDS.1"/>
    <property type="gene ID" value="Pp3c21_2069"/>
</dbReference>
<keyword evidence="3" id="KW-1185">Reference proteome</keyword>
<dbReference type="InParanoid" id="A0A2K1IQE8"/>
<protein>
    <submittedName>
        <fullName evidence="1 2">Uncharacterized protein</fullName>
    </submittedName>
</protein>
<reference evidence="1 3" key="2">
    <citation type="journal article" date="2018" name="Plant J.">
        <title>The Physcomitrella patens chromosome-scale assembly reveals moss genome structure and evolution.</title>
        <authorList>
            <person name="Lang D."/>
            <person name="Ullrich K.K."/>
            <person name="Murat F."/>
            <person name="Fuchs J."/>
            <person name="Jenkins J."/>
            <person name="Haas F.B."/>
            <person name="Piednoel M."/>
            <person name="Gundlach H."/>
            <person name="Van Bel M."/>
            <person name="Meyberg R."/>
            <person name="Vives C."/>
            <person name="Morata J."/>
            <person name="Symeonidi A."/>
            <person name="Hiss M."/>
            <person name="Muchero W."/>
            <person name="Kamisugi Y."/>
            <person name="Saleh O."/>
            <person name="Blanc G."/>
            <person name="Decker E.L."/>
            <person name="van Gessel N."/>
            <person name="Grimwood J."/>
            <person name="Hayes R.D."/>
            <person name="Graham S.W."/>
            <person name="Gunter L.E."/>
            <person name="McDaniel S.F."/>
            <person name="Hoernstein S.N.W."/>
            <person name="Larsson A."/>
            <person name="Li F.W."/>
            <person name="Perroud P.F."/>
            <person name="Phillips J."/>
            <person name="Ranjan P."/>
            <person name="Rokshar D.S."/>
            <person name="Rothfels C.J."/>
            <person name="Schneider L."/>
            <person name="Shu S."/>
            <person name="Stevenson D.W."/>
            <person name="Thummler F."/>
            <person name="Tillich M."/>
            <person name="Villarreal Aguilar J.C."/>
            <person name="Widiez T."/>
            <person name="Wong G.K."/>
            <person name="Wymore A."/>
            <person name="Zhang Y."/>
            <person name="Zimmer A.D."/>
            <person name="Quatrano R.S."/>
            <person name="Mayer K.F.X."/>
            <person name="Goodstein D."/>
            <person name="Casacuberta J.M."/>
            <person name="Vandepoele K."/>
            <person name="Reski R."/>
            <person name="Cuming A.C."/>
            <person name="Tuskan G.A."/>
            <person name="Maumus F."/>
            <person name="Salse J."/>
            <person name="Schmutz J."/>
            <person name="Rensing S.A."/>
        </authorList>
    </citation>
    <scope>NUCLEOTIDE SEQUENCE [LARGE SCALE GENOMIC DNA]</scope>
    <source>
        <strain evidence="2 3">cv. Gransden 2004</strain>
    </source>
</reference>
<evidence type="ECO:0000313" key="3">
    <source>
        <dbReference type="Proteomes" id="UP000006727"/>
    </source>
</evidence>
<reference evidence="1 3" key="1">
    <citation type="journal article" date="2008" name="Science">
        <title>The Physcomitrella genome reveals evolutionary insights into the conquest of land by plants.</title>
        <authorList>
            <person name="Rensing S."/>
            <person name="Lang D."/>
            <person name="Zimmer A."/>
            <person name="Terry A."/>
            <person name="Salamov A."/>
            <person name="Shapiro H."/>
            <person name="Nishiyama T."/>
            <person name="Perroud P.-F."/>
            <person name="Lindquist E."/>
            <person name="Kamisugi Y."/>
            <person name="Tanahashi T."/>
            <person name="Sakakibara K."/>
            <person name="Fujita T."/>
            <person name="Oishi K."/>
            <person name="Shin-I T."/>
            <person name="Kuroki Y."/>
            <person name="Toyoda A."/>
            <person name="Suzuki Y."/>
            <person name="Hashimoto A."/>
            <person name="Yamaguchi K."/>
            <person name="Sugano A."/>
            <person name="Kohara Y."/>
            <person name="Fujiyama A."/>
            <person name="Anterola A."/>
            <person name="Aoki S."/>
            <person name="Ashton N."/>
            <person name="Barbazuk W.B."/>
            <person name="Barker E."/>
            <person name="Bennetzen J."/>
            <person name="Bezanilla M."/>
            <person name="Blankenship R."/>
            <person name="Cho S.H."/>
            <person name="Dutcher S."/>
            <person name="Estelle M."/>
            <person name="Fawcett J.A."/>
            <person name="Gundlach H."/>
            <person name="Hanada K."/>
            <person name="Heyl A."/>
            <person name="Hicks K.A."/>
            <person name="Hugh J."/>
            <person name="Lohr M."/>
            <person name="Mayer K."/>
            <person name="Melkozernov A."/>
            <person name="Murata T."/>
            <person name="Nelson D."/>
            <person name="Pils B."/>
            <person name="Prigge M."/>
            <person name="Reiss B."/>
            <person name="Renner T."/>
            <person name="Rombauts S."/>
            <person name="Rushton P."/>
            <person name="Sanderfoot A."/>
            <person name="Schween G."/>
            <person name="Shiu S.-H."/>
            <person name="Stueber K."/>
            <person name="Theodoulou F.L."/>
            <person name="Tu H."/>
            <person name="Van de Peer Y."/>
            <person name="Verrier P.J."/>
            <person name="Waters E."/>
            <person name="Wood A."/>
            <person name="Yang L."/>
            <person name="Cove D."/>
            <person name="Cuming A."/>
            <person name="Hasebe M."/>
            <person name="Lucas S."/>
            <person name="Mishler D.B."/>
            <person name="Reski R."/>
            <person name="Grigoriev I."/>
            <person name="Quatrano R.S."/>
            <person name="Boore J.L."/>
        </authorList>
    </citation>
    <scope>NUCLEOTIDE SEQUENCE [LARGE SCALE GENOMIC DNA]</scope>
    <source>
        <strain evidence="2 3">cv. Gransden 2004</strain>
    </source>
</reference>
<evidence type="ECO:0000313" key="2">
    <source>
        <dbReference type="EnsemblPlants" id="PAC:32915604.CDS.1"/>
    </source>
</evidence>
<dbReference type="AlphaFoldDB" id="A0A2K1IQE8"/>
<dbReference type="Proteomes" id="UP000006727">
    <property type="component" value="Chromosome 21"/>
</dbReference>
<name>A0A2K1IQE8_PHYPA</name>
<dbReference type="EMBL" id="ABEU02000021">
    <property type="protein sequence ID" value="PNR31504.1"/>
    <property type="molecule type" value="Genomic_DNA"/>
</dbReference>